<feature type="domain" description="DUF659" evidence="1">
    <location>
        <begin position="61"/>
        <end position="212"/>
    </location>
</feature>
<dbReference type="Pfam" id="PF04937">
    <property type="entry name" value="DUF659"/>
    <property type="match status" value="1"/>
</dbReference>
<evidence type="ECO:0000259" key="1">
    <source>
        <dbReference type="Pfam" id="PF04937"/>
    </source>
</evidence>
<dbReference type="AlphaFoldDB" id="A0A915JV21"/>
<reference evidence="3" key="1">
    <citation type="submission" date="2022-11" db="UniProtKB">
        <authorList>
            <consortium name="WormBaseParasite"/>
        </authorList>
    </citation>
    <scope>IDENTIFICATION</scope>
</reference>
<dbReference type="OMA" id="INCAPFR"/>
<accession>A0A915JV21</accession>
<name>A0A915JV21_ROMCU</name>
<protein>
    <submittedName>
        <fullName evidence="3">DUF659 domain-containing protein</fullName>
    </submittedName>
</protein>
<organism evidence="2 3">
    <name type="scientific">Romanomermis culicivorax</name>
    <name type="common">Nematode worm</name>
    <dbReference type="NCBI Taxonomy" id="13658"/>
    <lineage>
        <taxon>Eukaryota</taxon>
        <taxon>Metazoa</taxon>
        <taxon>Ecdysozoa</taxon>
        <taxon>Nematoda</taxon>
        <taxon>Enoplea</taxon>
        <taxon>Dorylaimia</taxon>
        <taxon>Mermithida</taxon>
        <taxon>Mermithoidea</taxon>
        <taxon>Mermithidae</taxon>
        <taxon>Romanomermis</taxon>
    </lineage>
</organism>
<dbReference type="InterPro" id="IPR007021">
    <property type="entry name" value="DUF659"/>
</dbReference>
<dbReference type="Proteomes" id="UP000887565">
    <property type="component" value="Unplaced"/>
</dbReference>
<evidence type="ECO:0000313" key="2">
    <source>
        <dbReference type="Proteomes" id="UP000887565"/>
    </source>
</evidence>
<dbReference type="SUPFAM" id="SSF53098">
    <property type="entry name" value="Ribonuclease H-like"/>
    <property type="match status" value="1"/>
</dbReference>
<keyword evidence="2" id="KW-1185">Reference proteome</keyword>
<proteinExistence type="predicted"/>
<sequence length="462" mass="52799">MSKIGASKIRSLAESYKNECIVTDGSILKCEACDSVLKVDINCAPFRKFLEEYTKKKIPDESSLRKSYVNPVYLETIDKIRTIIGDSDICFIVDETTDATQRFVFNVLVMPLNGAFVKPMLIKMYDLEKTNNSTVMQSINDACMFLWPNGVKYDKVVLIVSDQAAYMKLAISNLKALYPKLHHVTCLAHSLHRVCEAVRDEYDAANNFLSCFRKLLLKAPARVQLYKEVTELPLPPDTIVTRWGSWITSATFLCENFNKIKTFVQQLPNDGKATNDCKRLVDDDVVKDELFNSATYKFLTVAIEKLEKSGLKKEEQWQIYDEVKALLYGFAREKLDSSLNNNPDVVKFVKEKDPEFRLTTMYAPLVSVDVERSFSQYKMLLSDRRRNFTFQNIEMISVVCVRQKFARVPSLGLGRSAEHGRQAPVLLRLFKMNWLVEIAARVLMEDSIESSCVHSVGLRTET</sequence>
<dbReference type="InterPro" id="IPR012337">
    <property type="entry name" value="RNaseH-like_sf"/>
</dbReference>
<dbReference type="WBParaSite" id="nRc.2.0.1.t30131-RA">
    <property type="protein sequence ID" value="nRc.2.0.1.t30131-RA"/>
    <property type="gene ID" value="nRc.2.0.1.g30131"/>
</dbReference>
<evidence type="ECO:0000313" key="3">
    <source>
        <dbReference type="WBParaSite" id="nRc.2.0.1.t30131-RA"/>
    </source>
</evidence>